<comment type="catalytic activity">
    <reaction evidence="6">
        <text>a 1,3-diacyl-sn-glycerol + H2O = a 1-acyl-sn-glycerol + a fatty acid + H(+)</text>
        <dbReference type="Rhea" id="RHEA:38503"/>
        <dbReference type="ChEBI" id="CHEBI:15377"/>
        <dbReference type="ChEBI" id="CHEBI:15378"/>
        <dbReference type="ChEBI" id="CHEBI:28868"/>
        <dbReference type="ChEBI" id="CHEBI:64683"/>
        <dbReference type="ChEBI" id="CHEBI:77272"/>
    </reaction>
</comment>
<comment type="catalytic activity">
    <reaction evidence="10">
        <text>1-octadecanoyl-2-(9Z-octadecenoyl)-sn-glycerol + H2O = 2-(9Z-octadecenoyl)-glycerol + octadecanoate + H(+)</text>
        <dbReference type="Rhea" id="RHEA:77103"/>
        <dbReference type="ChEBI" id="CHEBI:15377"/>
        <dbReference type="ChEBI" id="CHEBI:15378"/>
        <dbReference type="ChEBI" id="CHEBI:25629"/>
        <dbReference type="ChEBI" id="CHEBI:73990"/>
        <dbReference type="ChEBI" id="CHEBI:75468"/>
    </reaction>
</comment>
<feature type="domain" description="AB hydrolase-1" evidence="12">
    <location>
        <begin position="42"/>
        <end position="126"/>
    </location>
</feature>
<evidence type="ECO:0000256" key="8">
    <source>
        <dbReference type="ARBA" id="ARBA00048283"/>
    </source>
</evidence>
<proteinExistence type="inferred from homology"/>
<sequence length="147" mass="16849">MVATRTCDIYISQNSSYNKMENAVKLSYDAIESNGTRPDLCPVIMMHGLFWNKFMLKDLAIKLNQMTQRKVFTLDLRNHGESPCPKDCGAVLMAEDVKLFIDDMNLKRVSFVCHSFSSTIAYLVGLDRVRLLLSFTTFNQKAEEKEH</sequence>
<comment type="catalytic activity">
    <reaction evidence="9">
        <text>1,2-didecanoylglycerol + H2O = decanoylglycerol + decanoate + H(+)</text>
        <dbReference type="Rhea" id="RHEA:48596"/>
        <dbReference type="ChEBI" id="CHEBI:11152"/>
        <dbReference type="ChEBI" id="CHEBI:15377"/>
        <dbReference type="ChEBI" id="CHEBI:15378"/>
        <dbReference type="ChEBI" id="CHEBI:27689"/>
        <dbReference type="ChEBI" id="CHEBI:90605"/>
    </reaction>
</comment>
<evidence type="ECO:0000256" key="9">
    <source>
        <dbReference type="ARBA" id="ARBA00048504"/>
    </source>
</evidence>
<organism evidence="13 14">
    <name type="scientific">Oedothorax gibbosus</name>
    <dbReference type="NCBI Taxonomy" id="931172"/>
    <lineage>
        <taxon>Eukaryota</taxon>
        <taxon>Metazoa</taxon>
        <taxon>Ecdysozoa</taxon>
        <taxon>Arthropoda</taxon>
        <taxon>Chelicerata</taxon>
        <taxon>Arachnida</taxon>
        <taxon>Araneae</taxon>
        <taxon>Araneomorphae</taxon>
        <taxon>Entelegynae</taxon>
        <taxon>Araneoidea</taxon>
        <taxon>Linyphiidae</taxon>
        <taxon>Erigoninae</taxon>
        <taxon>Oedothorax</taxon>
    </lineage>
</organism>
<evidence type="ECO:0000313" key="14">
    <source>
        <dbReference type="Proteomes" id="UP000827092"/>
    </source>
</evidence>
<gene>
    <name evidence="13" type="ORF">JTE90_019602</name>
</gene>
<dbReference type="InterPro" id="IPR029058">
    <property type="entry name" value="AB_hydrolase_fold"/>
</dbReference>
<comment type="similarity">
    <text evidence="1">Belongs to the AB hydrolase superfamily.</text>
</comment>
<dbReference type="AlphaFoldDB" id="A0AAV6V729"/>
<dbReference type="EMBL" id="JAFNEN010000158">
    <property type="protein sequence ID" value="KAG8191538.1"/>
    <property type="molecule type" value="Genomic_DNA"/>
</dbReference>
<dbReference type="Gene3D" id="3.40.50.1820">
    <property type="entry name" value="alpha/beta hydrolase"/>
    <property type="match status" value="1"/>
</dbReference>
<dbReference type="InterPro" id="IPR000073">
    <property type="entry name" value="AB_hydrolase_1"/>
</dbReference>
<reference evidence="13 14" key="1">
    <citation type="journal article" date="2022" name="Nat. Ecol. Evol.">
        <title>A masculinizing supergene underlies an exaggerated male reproductive morph in a spider.</title>
        <authorList>
            <person name="Hendrickx F."/>
            <person name="De Corte Z."/>
            <person name="Sonet G."/>
            <person name="Van Belleghem S.M."/>
            <person name="Kostlbacher S."/>
            <person name="Vangestel C."/>
        </authorList>
    </citation>
    <scope>NUCLEOTIDE SEQUENCE [LARGE SCALE GENOMIC DNA]</scope>
    <source>
        <strain evidence="13">W744_W776</strain>
    </source>
</reference>
<accession>A0AAV6V729</accession>
<evidence type="ECO:0000256" key="5">
    <source>
        <dbReference type="ARBA" id="ARBA00043667"/>
    </source>
</evidence>
<dbReference type="PANTHER" id="PTHR46118:SF4">
    <property type="entry name" value="PROTEIN ABHD11"/>
    <property type="match status" value="1"/>
</dbReference>
<keyword evidence="14" id="KW-1185">Reference proteome</keyword>
<comment type="catalytic activity">
    <reaction evidence="5">
        <text>a 1,2-diacyl-sn-glycerol + H2O = a 2-acylglycerol + a fatty acid + H(+)</text>
        <dbReference type="Rhea" id="RHEA:33275"/>
        <dbReference type="ChEBI" id="CHEBI:15377"/>
        <dbReference type="ChEBI" id="CHEBI:15378"/>
        <dbReference type="ChEBI" id="CHEBI:17389"/>
        <dbReference type="ChEBI" id="CHEBI:17815"/>
        <dbReference type="ChEBI" id="CHEBI:28868"/>
        <dbReference type="EC" id="3.1.1.116"/>
    </reaction>
</comment>
<protein>
    <recommendedName>
        <fullName evidence="7">sn-1-specific diacylglycerol lipase ABHD11</fullName>
        <ecNumber evidence="3">3.1.1.116</ecNumber>
    </recommendedName>
    <alternativeName>
        <fullName evidence="4">Alpha/beta hydrolase domain-containing protein 11</fullName>
    </alternativeName>
</protein>
<dbReference type="Proteomes" id="UP000827092">
    <property type="component" value="Unassembled WGS sequence"/>
</dbReference>
<evidence type="ECO:0000256" key="11">
    <source>
        <dbReference type="ARBA" id="ARBA00048919"/>
    </source>
</evidence>
<comment type="catalytic activity">
    <reaction evidence="8">
        <text>1-octadecanoyl-2-(4Z,7Z,10Z,13Z,16Z,19Z-docosahexaenoyl)-sn-glycerol + H2O = 2-(4Z,7Z,10Z,13Z,16Z,19Z-docosahexaenoyl)-glycerol + octadecanoate + H(+)</text>
        <dbReference type="Rhea" id="RHEA:77107"/>
        <dbReference type="ChEBI" id="CHEBI:15377"/>
        <dbReference type="ChEBI" id="CHEBI:15378"/>
        <dbReference type="ChEBI" id="CHEBI:25629"/>
        <dbReference type="ChEBI" id="CHEBI:77129"/>
        <dbReference type="ChEBI" id="CHEBI:186738"/>
    </reaction>
</comment>
<evidence type="ECO:0000256" key="1">
    <source>
        <dbReference type="ARBA" id="ARBA00008645"/>
    </source>
</evidence>
<keyword evidence="2" id="KW-0378">Hydrolase</keyword>
<evidence type="ECO:0000256" key="6">
    <source>
        <dbReference type="ARBA" id="ARBA00043742"/>
    </source>
</evidence>
<evidence type="ECO:0000256" key="10">
    <source>
        <dbReference type="ARBA" id="ARBA00048513"/>
    </source>
</evidence>
<dbReference type="EC" id="3.1.1.116" evidence="3"/>
<evidence type="ECO:0000256" key="2">
    <source>
        <dbReference type="ARBA" id="ARBA00022801"/>
    </source>
</evidence>
<evidence type="ECO:0000256" key="7">
    <source>
        <dbReference type="ARBA" id="ARBA00044064"/>
    </source>
</evidence>
<evidence type="ECO:0000256" key="3">
    <source>
        <dbReference type="ARBA" id="ARBA00026104"/>
    </source>
</evidence>
<dbReference type="GO" id="GO:0016787">
    <property type="term" value="F:hydrolase activity"/>
    <property type="evidence" value="ECO:0007669"/>
    <property type="project" value="UniProtKB-KW"/>
</dbReference>
<dbReference type="SUPFAM" id="SSF53474">
    <property type="entry name" value="alpha/beta-Hydrolases"/>
    <property type="match status" value="1"/>
</dbReference>
<comment type="catalytic activity">
    <reaction evidence="11">
        <text>1-octadecanoyl-2-(5Z,8Z,11Z,14Z-eicosatetraenoyl)-sn-glycerol + H2O = 2-(5Z,8Z,11Z,14Z-eicosatetraenoyl)-glycerol + octadecanoate + H(+)</text>
        <dbReference type="Rhea" id="RHEA:38507"/>
        <dbReference type="ChEBI" id="CHEBI:15377"/>
        <dbReference type="ChEBI" id="CHEBI:15378"/>
        <dbReference type="ChEBI" id="CHEBI:25629"/>
        <dbReference type="ChEBI" id="CHEBI:52392"/>
        <dbReference type="ChEBI" id="CHEBI:75728"/>
    </reaction>
</comment>
<dbReference type="PANTHER" id="PTHR46118">
    <property type="entry name" value="PROTEIN ABHD11"/>
    <property type="match status" value="1"/>
</dbReference>
<dbReference type="Pfam" id="PF00561">
    <property type="entry name" value="Abhydrolase_1"/>
    <property type="match status" value="1"/>
</dbReference>
<evidence type="ECO:0000256" key="4">
    <source>
        <dbReference type="ARBA" id="ARBA00042703"/>
    </source>
</evidence>
<evidence type="ECO:0000313" key="13">
    <source>
        <dbReference type="EMBL" id="KAG8191538.1"/>
    </source>
</evidence>
<name>A0AAV6V729_9ARAC</name>
<comment type="caution">
    <text evidence="13">The sequence shown here is derived from an EMBL/GenBank/DDBJ whole genome shotgun (WGS) entry which is preliminary data.</text>
</comment>
<evidence type="ECO:0000259" key="12">
    <source>
        <dbReference type="Pfam" id="PF00561"/>
    </source>
</evidence>